<dbReference type="AlphaFoldDB" id="A0A0W8G3A3"/>
<feature type="region of interest" description="Disordered" evidence="1">
    <location>
        <begin position="264"/>
        <end position="300"/>
    </location>
</feature>
<dbReference type="PANTHER" id="PTHR43395:SF1">
    <property type="entry name" value="CHEMOTAXIS PROTEIN CHEA"/>
    <property type="match status" value="1"/>
</dbReference>
<feature type="compositionally biased region" description="Basic and acidic residues" evidence="1">
    <location>
        <begin position="284"/>
        <end position="293"/>
    </location>
</feature>
<evidence type="ECO:0000313" key="3">
    <source>
        <dbReference type="EMBL" id="KUG27500.1"/>
    </source>
</evidence>
<dbReference type="CDD" id="cd00088">
    <property type="entry name" value="HPT"/>
    <property type="match status" value="1"/>
</dbReference>
<reference evidence="3" key="1">
    <citation type="journal article" date="2015" name="Proc. Natl. Acad. Sci. U.S.A.">
        <title>Networks of energetic and metabolic interactions define dynamics in microbial communities.</title>
        <authorList>
            <person name="Embree M."/>
            <person name="Liu J.K."/>
            <person name="Al-Bassam M.M."/>
            <person name="Zengler K."/>
        </authorList>
    </citation>
    <scope>NUCLEOTIDE SEQUENCE</scope>
</reference>
<dbReference type="EMBL" id="LNQE01000323">
    <property type="protein sequence ID" value="KUG27500.1"/>
    <property type="molecule type" value="Genomic_DNA"/>
</dbReference>
<keyword evidence="3" id="KW-0808">Transferase</keyword>
<proteinExistence type="predicted"/>
<name>A0A0W8G3A3_9ZZZZ</name>
<dbReference type="InterPro" id="IPR008207">
    <property type="entry name" value="Sig_transdc_His_kin_Hpt_dom"/>
</dbReference>
<dbReference type="PANTHER" id="PTHR43395">
    <property type="entry name" value="SENSOR HISTIDINE KINASE CHEA"/>
    <property type="match status" value="1"/>
</dbReference>
<dbReference type="Pfam" id="PF01627">
    <property type="entry name" value="Hpt"/>
    <property type="match status" value="1"/>
</dbReference>
<gene>
    <name evidence="3" type="ORF">ASZ90_002656</name>
</gene>
<dbReference type="Gene3D" id="1.20.120.160">
    <property type="entry name" value="HPT domain"/>
    <property type="match status" value="1"/>
</dbReference>
<protein>
    <submittedName>
        <fullName evidence="3">Signal transduction histidine kinase chea</fullName>
    </submittedName>
</protein>
<organism evidence="3">
    <name type="scientific">hydrocarbon metagenome</name>
    <dbReference type="NCBI Taxonomy" id="938273"/>
    <lineage>
        <taxon>unclassified sequences</taxon>
        <taxon>metagenomes</taxon>
        <taxon>ecological metagenomes</taxon>
    </lineage>
</organism>
<evidence type="ECO:0000256" key="1">
    <source>
        <dbReference type="SAM" id="MobiDB-lite"/>
    </source>
</evidence>
<dbReference type="PROSITE" id="PS50894">
    <property type="entry name" value="HPT"/>
    <property type="match status" value="1"/>
</dbReference>
<dbReference type="SUPFAM" id="SSF47226">
    <property type="entry name" value="Histidine-containing phosphotransfer domain, HPT domain"/>
    <property type="match status" value="1"/>
</dbReference>
<comment type="caution">
    <text evidence="3">The sequence shown here is derived from an EMBL/GenBank/DDBJ whole genome shotgun (WGS) entry which is preliminary data.</text>
</comment>
<dbReference type="InterPro" id="IPR036641">
    <property type="entry name" value="HPT_dom_sf"/>
</dbReference>
<dbReference type="SMART" id="SM00073">
    <property type="entry name" value="HPT"/>
    <property type="match status" value="1"/>
</dbReference>
<keyword evidence="3" id="KW-0418">Kinase</keyword>
<dbReference type="GO" id="GO:0016301">
    <property type="term" value="F:kinase activity"/>
    <property type="evidence" value="ECO:0007669"/>
    <property type="project" value="UniProtKB-KW"/>
</dbReference>
<feature type="domain" description="HPt" evidence="2">
    <location>
        <begin position="1"/>
        <end position="107"/>
    </location>
</feature>
<sequence>MESMDDEIMTMFVEDTREHLGDIEACLMDMEHDGADIDEELVNKVFRAAHSIKGGAGFLNLQNTRDLGHKLENVLHMIRSREIAPDTRVINLLLGGFDRLRGLVELGPAGDAEDISGLLAELSGLAVEHLPEEKKADLARTADIALPDGRVLFTQDRLSLEQAVTGGKMLYLVEYDLIHDVHARKKTPLDIFAAMEASGLVLDCRMDLAAVGDLDAPPANSIPLYVLFATIVEPDVVSYLFALDERRITPVDVASLLAGDAPAQAPAASPGAAPPPSPGVQAASDREPADPGERAGPFRLHHAPDHTRLACAPDLAGDELTGAAQALAQALAVCLDRGVDVRLDFPPQAEPGLDGLLALVSAARTFAARGLSLAHAAGVPAGLSAQAVRAGFTPRALAEAGVDGGLFGVA</sequence>
<dbReference type="InterPro" id="IPR051315">
    <property type="entry name" value="Bact_Chemotaxis_CheA"/>
</dbReference>
<evidence type="ECO:0000259" key="2">
    <source>
        <dbReference type="PROSITE" id="PS50894"/>
    </source>
</evidence>
<dbReference type="GO" id="GO:0000160">
    <property type="term" value="P:phosphorelay signal transduction system"/>
    <property type="evidence" value="ECO:0007669"/>
    <property type="project" value="InterPro"/>
</dbReference>
<accession>A0A0W8G3A3</accession>